<feature type="transmembrane region" description="Helical" evidence="1">
    <location>
        <begin position="92"/>
        <end position="119"/>
    </location>
</feature>
<keyword evidence="1" id="KW-1133">Transmembrane helix</keyword>
<keyword evidence="3" id="KW-1185">Reference proteome</keyword>
<evidence type="ECO:0000256" key="1">
    <source>
        <dbReference type="SAM" id="Phobius"/>
    </source>
</evidence>
<feature type="transmembrane region" description="Helical" evidence="1">
    <location>
        <begin position="12"/>
        <end position="30"/>
    </location>
</feature>
<keyword evidence="1" id="KW-0812">Transmembrane</keyword>
<reference evidence="2" key="1">
    <citation type="submission" date="2020-03" db="EMBL/GenBank/DDBJ databases">
        <authorList>
            <person name="Guo F."/>
        </authorList>
    </citation>
    <scope>NUCLEOTIDE SEQUENCE</scope>
    <source>
        <strain evidence="2">JCM 30134</strain>
    </source>
</reference>
<sequence>MTPTQIQYLVQHTLISVIISCAIGVFFVWLVFGQQDAISLWGTKGLGIDFLPQSFMIAFMGVLMPSLITRKNLQANKIEPLETRTIKLPKNVIVRALTLAFCAMFIGSSIATLVLSFFLNGPISLTATVILKTIYSALVAIAVTPLALMATLQE</sequence>
<evidence type="ECO:0000313" key="2">
    <source>
        <dbReference type="EMBL" id="NHO66782.1"/>
    </source>
</evidence>
<evidence type="ECO:0000313" key="3">
    <source>
        <dbReference type="Proteomes" id="UP000787472"/>
    </source>
</evidence>
<organism evidence="2 3">
    <name type="scientific">Pseudomaricurvus hydrocarbonicus</name>
    <dbReference type="NCBI Taxonomy" id="1470433"/>
    <lineage>
        <taxon>Bacteria</taxon>
        <taxon>Pseudomonadati</taxon>
        <taxon>Pseudomonadota</taxon>
        <taxon>Gammaproteobacteria</taxon>
        <taxon>Cellvibrionales</taxon>
        <taxon>Cellvibrionaceae</taxon>
        <taxon>Pseudomaricurvus</taxon>
    </lineage>
</organism>
<keyword evidence="1" id="KW-0472">Membrane</keyword>
<dbReference type="EMBL" id="JAAONZ010000012">
    <property type="protein sequence ID" value="NHO66782.1"/>
    <property type="molecule type" value="Genomic_DNA"/>
</dbReference>
<comment type="caution">
    <text evidence="2">The sequence shown here is derived from an EMBL/GenBank/DDBJ whole genome shotgun (WGS) entry which is preliminary data.</text>
</comment>
<dbReference type="AlphaFoldDB" id="A0A9E5K109"/>
<proteinExistence type="predicted"/>
<feature type="transmembrane region" description="Helical" evidence="1">
    <location>
        <begin position="125"/>
        <end position="148"/>
    </location>
</feature>
<feature type="transmembrane region" description="Helical" evidence="1">
    <location>
        <begin position="50"/>
        <end position="68"/>
    </location>
</feature>
<gene>
    <name evidence="2" type="ORF">G8770_14625</name>
</gene>
<accession>A0A9E5K109</accession>
<name>A0A9E5K109_9GAMM</name>
<dbReference type="Proteomes" id="UP000787472">
    <property type="component" value="Unassembled WGS sequence"/>
</dbReference>
<protein>
    <submittedName>
        <fullName evidence="2">Uncharacterized protein</fullName>
    </submittedName>
</protein>
<dbReference type="RefSeq" id="WP_167188246.1">
    <property type="nucleotide sequence ID" value="NZ_JAAONZ010000012.1"/>
</dbReference>